<dbReference type="InterPro" id="IPR038189">
    <property type="entry name" value="Cdc37_Hsp90-bd_sf"/>
</dbReference>
<name>A0A8J0SPV3_XENTR</name>
<dbReference type="Xenbase" id="XB-GENE-984706">
    <property type="gene designation" value="cdc37l1"/>
</dbReference>
<dbReference type="RefSeq" id="XP_012819493.1">
    <property type="nucleotide sequence ID" value="XM_012964039.3"/>
</dbReference>
<evidence type="ECO:0000256" key="6">
    <source>
        <dbReference type="ARBA" id="ARBA00040086"/>
    </source>
</evidence>
<dbReference type="GeneID" id="733511"/>
<comment type="similarity">
    <text evidence="2">Belongs to the CDC37 family.</text>
</comment>
<dbReference type="SUPFAM" id="SSF101391">
    <property type="entry name" value="Hsp90 co-chaperone CDC37"/>
    <property type="match status" value="1"/>
</dbReference>
<evidence type="ECO:0000313" key="10">
    <source>
        <dbReference type="Xenbase" id="XB-GENE-984706"/>
    </source>
</evidence>
<dbReference type="PANTHER" id="PTHR12800">
    <property type="entry name" value="CDC37-RELATED"/>
    <property type="match status" value="1"/>
</dbReference>
<evidence type="ECO:0000313" key="9">
    <source>
        <dbReference type="RefSeq" id="XP_012819493.1"/>
    </source>
</evidence>
<feature type="domain" description="Cdc37 Hsp90 binding" evidence="7">
    <location>
        <begin position="45"/>
        <end position="208"/>
    </location>
</feature>
<dbReference type="CTD" id="55664"/>
<dbReference type="SMART" id="SM01070">
    <property type="entry name" value="CDC37_M"/>
    <property type="match status" value="1"/>
</dbReference>
<keyword evidence="4" id="KW-0143">Chaperone</keyword>
<dbReference type="AlphaFoldDB" id="A0A8J0SPV3"/>
<evidence type="ECO:0000256" key="2">
    <source>
        <dbReference type="ARBA" id="ARBA00006222"/>
    </source>
</evidence>
<dbReference type="Pfam" id="PF08565">
    <property type="entry name" value="CDC37_M"/>
    <property type="match status" value="1"/>
</dbReference>
<keyword evidence="8" id="KW-1185">Reference proteome</keyword>
<evidence type="ECO:0000259" key="7">
    <source>
        <dbReference type="SMART" id="SM01070"/>
    </source>
</evidence>
<evidence type="ECO:0000256" key="1">
    <source>
        <dbReference type="ARBA" id="ARBA00004496"/>
    </source>
</evidence>
<sequence>MSVPGALWRASGAWQKRNKNLTAWPFTTPSLWIKNKQWPRLNCQNYSAVKKNGEGKKQRYPRSFINQVKKSIDGEDQSISFIQKYEAKIRHFGMLSRWNDSQHFLSEYPDLVSEETAKYLLLWCSHLESEQKTALMEQVAHQAVVMQFIIEMAKSCNVDPRGCFRLFFQKAKEEKEGYFEAFKSELEILKSKVRQHAECQRYEAAILRKPAFPPDLGHMGTQQCHQKDVLQSHPNAAVCHLNPMEHAEDEDLKMMDTL</sequence>
<dbReference type="GO" id="GO:0005737">
    <property type="term" value="C:cytoplasm"/>
    <property type="evidence" value="ECO:0007669"/>
    <property type="project" value="UniProtKB-SubCell"/>
</dbReference>
<gene>
    <name evidence="9 10" type="primary">cdc37l1</name>
    <name evidence="9" type="synonym">cdc37b</name>
    <name evidence="9" type="synonym">harc</name>
</gene>
<protein>
    <recommendedName>
        <fullName evidence="6">Hsp90 co-chaperone Cdc37-like 1</fullName>
    </recommendedName>
</protein>
<dbReference type="InterPro" id="IPR013874">
    <property type="entry name" value="Cdc37_Hsp90-bd"/>
</dbReference>
<dbReference type="PANTHER" id="PTHR12800:SF2">
    <property type="entry name" value="HSP90 CO-CHAPERONE CDC37-LIKE 1"/>
    <property type="match status" value="1"/>
</dbReference>
<proteinExistence type="inferred from homology"/>
<reference evidence="9" key="1">
    <citation type="submission" date="2025-08" db="UniProtKB">
        <authorList>
            <consortium name="RefSeq"/>
        </authorList>
    </citation>
    <scope>IDENTIFICATION</scope>
    <source>
        <strain evidence="9">Nigerian</strain>
        <tissue evidence="9">Liver and blood</tissue>
    </source>
</reference>
<evidence type="ECO:0000256" key="5">
    <source>
        <dbReference type="ARBA" id="ARBA00037145"/>
    </source>
</evidence>
<evidence type="ECO:0000313" key="8">
    <source>
        <dbReference type="Proteomes" id="UP000008143"/>
    </source>
</evidence>
<organism evidence="8 9">
    <name type="scientific">Xenopus tropicalis</name>
    <name type="common">Western clawed frog</name>
    <name type="synonym">Silurana tropicalis</name>
    <dbReference type="NCBI Taxonomy" id="8364"/>
    <lineage>
        <taxon>Eukaryota</taxon>
        <taxon>Metazoa</taxon>
        <taxon>Chordata</taxon>
        <taxon>Craniata</taxon>
        <taxon>Vertebrata</taxon>
        <taxon>Euteleostomi</taxon>
        <taxon>Amphibia</taxon>
        <taxon>Batrachia</taxon>
        <taxon>Anura</taxon>
        <taxon>Pipoidea</taxon>
        <taxon>Pipidae</taxon>
        <taxon>Xenopodinae</taxon>
        <taxon>Xenopus</taxon>
        <taxon>Silurana</taxon>
    </lineage>
</organism>
<evidence type="ECO:0000256" key="4">
    <source>
        <dbReference type="ARBA" id="ARBA00023186"/>
    </source>
</evidence>
<dbReference type="AGR" id="Xenbase:XB-GENE-984706"/>
<comment type="subcellular location">
    <subcellularLocation>
        <location evidence="1">Cytoplasm</location>
    </subcellularLocation>
</comment>
<evidence type="ECO:0000256" key="3">
    <source>
        <dbReference type="ARBA" id="ARBA00022490"/>
    </source>
</evidence>
<dbReference type="OrthoDB" id="440202at2759"/>
<accession>A0A8J0SPV3</accession>
<dbReference type="InterPro" id="IPR004918">
    <property type="entry name" value="Cdc37"/>
</dbReference>
<dbReference type="Proteomes" id="UP000008143">
    <property type="component" value="Chromosome 1"/>
</dbReference>
<dbReference type="FunFam" id="1.20.58.610:FF:000001">
    <property type="entry name" value="Hsp90 co-chaperone Cdc37-like 1"/>
    <property type="match status" value="1"/>
</dbReference>
<keyword evidence="3" id="KW-0963">Cytoplasm</keyword>
<dbReference type="Gene3D" id="1.20.58.610">
    <property type="entry name" value="Cdc37, Hsp90 binding domain"/>
    <property type="match status" value="1"/>
</dbReference>
<comment type="function">
    <text evidence="5">Co-chaperone that binds to numerous proteins and promotes their interaction with Hsp70 and Hsp90.</text>
</comment>